<proteinExistence type="predicted"/>
<dbReference type="Gramene" id="PHT72432">
    <property type="protein sequence ID" value="PHT72432"/>
    <property type="gene ID" value="T459_23217"/>
</dbReference>
<evidence type="ECO:0000313" key="1">
    <source>
        <dbReference type="EMBL" id="PHT72432.1"/>
    </source>
</evidence>
<gene>
    <name evidence="1" type="ORF">T459_23217</name>
</gene>
<keyword evidence="2" id="KW-1185">Reference proteome</keyword>
<dbReference type="EMBL" id="AYRZ02000009">
    <property type="protein sequence ID" value="PHT72432.1"/>
    <property type="molecule type" value="Genomic_DNA"/>
</dbReference>
<protein>
    <submittedName>
        <fullName evidence="1">Uncharacterized protein</fullName>
    </submittedName>
</protein>
<evidence type="ECO:0000313" key="2">
    <source>
        <dbReference type="Proteomes" id="UP000222542"/>
    </source>
</evidence>
<accession>A0A2G2YRQ9</accession>
<reference evidence="1 2" key="2">
    <citation type="journal article" date="2017" name="Genome Biol.">
        <title>New reference genome sequences of hot pepper reveal the massive evolution of plant disease-resistance genes by retroduplication.</title>
        <authorList>
            <person name="Kim S."/>
            <person name="Park J."/>
            <person name="Yeom S.I."/>
            <person name="Kim Y.M."/>
            <person name="Seo E."/>
            <person name="Kim K.T."/>
            <person name="Kim M.S."/>
            <person name="Lee J.M."/>
            <person name="Cheong K."/>
            <person name="Shin H.S."/>
            <person name="Kim S.B."/>
            <person name="Han K."/>
            <person name="Lee J."/>
            <person name="Park M."/>
            <person name="Lee H.A."/>
            <person name="Lee H.Y."/>
            <person name="Lee Y."/>
            <person name="Oh S."/>
            <person name="Lee J.H."/>
            <person name="Choi E."/>
            <person name="Choi E."/>
            <person name="Lee S.E."/>
            <person name="Jeon J."/>
            <person name="Kim H."/>
            <person name="Choi G."/>
            <person name="Song H."/>
            <person name="Lee J."/>
            <person name="Lee S.C."/>
            <person name="Kwon J.K."/>
            <person name="Lee H.Y."/>
            <person name="Koo N."/>
            <person name="Hong Y."/>
            <person name="Kim R.W."/>
            <person name="Kang W.H."/>
            <person name="Huh J.H."/>
            <person name="Kang B.C."/>
            <person name="Yang T.J."/>
            <person name="Lee Y.H."/>
            <person name="Bennetzen J.L."/>
            <person name="Choi D."/>
        </authorList>
    </citation>
    <scope>NUCLEOTIDE SEQUENCE [LARGE SCALE GENOMIC DNA]</scope>
    <source>
        <strain evidence="2">cv. CM334</strain>
    </source>
</reference>
<dbReference type="AlphaFoldDB" id="A0A2G2YRQ9"/>
<dbReference type="STRING" id="4072.A0A2G2YRQ9"/>
<sequence length="252" mass="28634">MERDARGTVCQIVRYEKVQGPIITVMESDETLYFWDAFSNFLPLMDKLKNEGDSVESSSKWPPFASCETEHETHLPVRESSWSMLRRKFVSGNMKDFVFSSKSDLTSSTPSNSSASVLPSKVSPQSISKTSKYIDVNFASQTSSQLAPGLSKKFPLSQLLQMFFVKWFCQLRLTLRTLLLEVVRGGSPKCTCYSAATTDDRKFIGLTFHCSFTMTFHHGFFFTIVFPFHTAFDMLYLCSKRPLVLSVHCLLQ</sequence>
<organism evidence="1 2">
    <name type="scientific">Capsicum annuum</name>
    <name type="common">Capsicum pepper</name>
    <dbReference type="NCBI Taxonomy" id="4072"/>
    <lineage>
        <taxon>Eukaryota</taxon>
        <taxon>Viridiplantae</taxon>
        <taxon>Streptophyta</taxon>
        <taxon>Embryophyta</taxon>
        <taxon>Tracheophyta</taxon>
        <taxon>Spermatophyta</taxon>
        <taxon>Magnoliopsida</taxon>
        <taxon>eudicotyledons</taxon>
        <taxon>Gunneridae</taxon>
        <taxon>Pentapetalae</taxon>
        <taxon>asterids</taxon>
        <taxon>lamiids</taxon>
        <taxon>Solanales</taxon>
        <taxon>Solanaceae</taxon>
        <taxon>Solanoideae</taxon>
        <taxon>Capsiceae</taxon>
        <taxon>Capsicum</taxon>
    </lineage>
</organism>
<dbReference type="PANTHER" id="PTHR46381">
    <property type="entry name" value="MKPA PROTEIN"/>
    <property type="match status" value="1"/>
</dbReference>
<comment type="caution">
    <text evidence="1">The sequence shown here is derived from an EMBL/GenBank/DDBJ whole genome shotgun (WGS) entry which is preliminary data.</text>
</comment>
<reference evidence="1 2" key="1">
    <citation type="journal article" date="2014" name="Nat. Genet.">
        <title>Genome sequence of the hot pepper provides insights into the evolution of pungency in Capsicum species.</title>
        <authorList>
            <person name="Kim S."/>
            <person name="Park M."/>
            <person name="Yeom S.I."/>
            <person name="Kim Y.M."/>
            <person name="Lee J.M."/>
            <person name="Lee H.A."/>
            <person name="Seo E."/>
            <person name="Choi J."/>
            <person name="Cheong K."/>
            <person name="Kim K.T."/>
            <person name="Jung K."/>
            <person name="Lee G.W."/>
            <person name="Oh S.K."/>
            <person name="Bae C."/>
            <person name="Kim S.B."/>
            <person name="Lee H.Y."/>
            <person name="Kim S.Y."/>
            <person name="Kim M.S."/>
            <person name="Kang B.C."/>
            <person name="Jo Y.D."/>
            <person name="Yang H.B."/>
            <person name="Jeong H.J."/>
            <person name="Kang W.H."/>
            <person name="Kwon J.K."/>
            <person name="Shin C."/>
            <person name="Lim J.Y."/>
            <person name="Park J.H."/>
            <person name="Huh J.H."/>
            <person name="Kim J.S."/>
            <person name="Kim B.D."/>
            <person name="Cohen O."/>
            <person name="Paran I."/>
            <person name="Suh M.C."/>
            <person name="Lee S.B."/>
            <person name="Kim Y.K."/>
            <person name="Shin Y."/>
            <person name="Noh S.J."/>
            <person name="Park J."/>
            <person name="Seo Y.S."/>
            <person name="Kwon S.Y."/>
            <person name="Kim H.A."/>
            <person name="Park J.M."/>
            <person name="Kim H.J."/>
            <person name="Choi S.B."/>
            <person name="Bosland P.W."/>
            <person name="Reeves G."/>
            <person name="Jo S.H."/>
            <person name="Lee B.W."/>
            <person name="Cho H.T."/>
            <person name="Choi H.S."/>
            <person name="Lee M.S."/>
            <person name="Yu Y."/>
            <person name="Do Choi Y."/>
            <person name="Park B.S."/>
            <person name="van Deynze A."/>
            <person name="Ashrafi H."/>
            <person name="Hill T."/>
            <person name="Kim W.T."/>
            <person name="Pai H.S."/>
            <person name="Ahn H.K."/>
            <person name="Yeam I."/>
            <person name="Giovannoni J.J."/>
            <person name="Rose J.K."/>
            <person name="Sorensen I."/>
            <person name="Lee S.J."/>
            <person name="Kim R.W."/>
            <person name="Choi I.Y."/>
            <person name="Choi B.S."/>
            <person name="Lim J.S."/>
            <person name="Lee Y.H."/>
            <person name="Choi D."/>
        </authorList>
    </citation>
    <scope>NUCLEOTIDE SEQUENCE [LARGE SCALE GENOMIC DNA]</scope>
    <source>
        <strain evidence="2">cv. CM334</strain>
    </source>
</reference>
<dbReference type="Proteomes" id="UP000222542">
    <property type="component" value="Unassembled WGS sequence"/>
</dbReference>
<dbReference type="PANTHER" id="PTHR46381:SF4">
    <property type="entry name" value="PROTEIN-TYROSINE-PHOSPHATASE MKP1"/>
    <property type="match status" value="1"/>
</dbReference>
<name>A0A2G2YRQ9_CAPAN</name>